<dbReference type="Proteomes" id="UP001500928">
    <property type="component" value="Unassembled WGS sequence"/>
</dbReference>
<name>A0ABP9C6Q2_9PSEU</name>
<dbReference type="Gene3D" id="3.40.50.300">
    <property type="entry name" value="P-loop containing nucleotide triphosphate hydrolases"/>
    <property type="match status" value="1"/>
</dbReference>
<dbReference type="InterPro" id="IPR027417">
    <property type="entry name" value="P-loop_NTPase"/>
</dbReference>
<feature type="domain" description="Dynamin N-terminal" evidence="1">
    <location>
        <begin position="40"/>
        <end position="147"/>
    </location>
</feature>
<evidence type="ECO:0000313" key="2">
    <source>
        <dbReference type="EMBL" id="GAA4805819.1"/>
    </source>
</evidence>
<dbReference type="EMBL" id="BAABHO010000052">
    <property type="protein sequence ID" value="GAA4805819.1"/>
    <property type="molecule type" value="Genomic_DNA"/>
</dbReference>
<dbReference type="SUPFAM" id="SSF52540">
    <property type="entry name" value="P-loop containing nucleoside triphosphate hydrolases"/>
    <property type="match status" value="1"/>
</dbReference>
<sequence>MIAERTRAVLDRALAVYAQDPAAAAVLRAHRDRLDGPLRVALAGTLKAGKSTLLNALVGEQIAPTGTAECTRVVTTYRDAPAARITAEHRDGTPDRELPVVHRRGTLVIDLAGTPVERLRGLRVDWPSASLRAVTLVDTPGADSTRPGIAGRARAFLSAGDTAAPAEGADVATVLDAAPDDGADVVLHLVRHLHGADVAFAETVGERAARGIGPAGTVAVLSRADEIGGGRLDALVTAAQVARRYRADPGLRRHCRTVVPVAGLLAETARTLRGSEFAAVRDLAAGAREDVEDVLLSADRFLEAPERLVAGDHRTRRALLDRFGVHGLRLATTLVRRGAADSAGLAAELVRRSGLEELRAVVGTQLVAHGDVFRARAALAALTRVLRAVPAPRAGGEAGAAELAGAVERVLTGAHEFVEQDALVALHTAGLGGRGDAEEARRLLGGDGPDVTARLGVPPDAPAADVRGLALDALARWRRAGEDPRAERACTDVARVVVRSVEGILAER</sequence>
<dbReference type="InterPro" id="IPR045063">
    <property type="entry name" value="Dynamin_N"/>
</dbReference>
<dbReference type="Pfam" id="PF00350">
    <property type="entry name" value="Dynamin_N"/>
    <property type="match status" value="1"/>
</dbReference>
<accession>A0ABP9C6Q2</accession>
<dbReference type="RefSeq" id="WP_345421934.1">
    <property type="nucleotide sequence ID" value="NZ_BAABHO010000052.1"/>
</dbReference>
<reference evidence="3" key="1">
    <citation type="journal article" date="2019" name="Int. J. Syst. Evol. Microbiol.">
        <title>The Global Catalogue of Microorganisms (GCM) 10K type strain sequencing project: providing services to taxonomists for standard genome sequencing and annotation.</title>
        <authorList>
            <consortium name="The Broad Institute Genomics Platform"/>
            <consortium name="The Broad Institute Genome Sequencing Center for Infectious Disease"/>
            <person name="Wu L."/>
            <person name="Ma J."/>
        </authorList>
    </citation>
    <scope>NUCLEOTIDE SEQUENCE [LARGE SCALE GENOMIC DNA]</scope>
    <source>
        <strain evidence="3">JCM 17979</strain>
    </source>
</reference>
<evidence type="ECO:0000259" key="1">
    <source>
        <dbReference type="Pfam" id="PF00350"/>
    </source>
</evidence>
<protein>
    <submittedName>
        <fullName evidence="2">50S ribosome-binding GTPase</fullName>
    </submittedName>
</protein>
<proteinExistence type="predicted"/>
<keyword evidence="3" id="KW-1185">Reference proteome</keyword>
<evidence type="ECO:0000313" key="3">
    <source>
        <dbReference type="Proteomes" id="UP001500928"/>
    </source>
</evidence>
<organism evidence="2 3">
    <name type="scientific">Actinomycetospora chlora</name>
    <dbReference type="NCBI Taxonomy" id="663608"/>
    <lineage>
        <taxon>Bacteria</taxon>
        <taxon>Bacillati</taxon>
        <taxon>Actinomycetota</taxon>
        <taxon>Actinomycetes</taxon>
        <taxon>Pseudonocardiales</taxon>
        <taxon>Pseudonocardiaceae</taxon>
        <taxon>Actinomycetospora</taxon>
    </lineage>
</organism>
<gene>
    <name evidence="2" type="ORF">GCM10023200_49130</name>
</gene>
<comment type="caution">
    <text evidence="2">The sequence shown here is derived from an EMBL/GenBank/DDBJ whole genome shotgun (WGS) entry which is preliminary data.</text>
</comment>